<dbReference type="OrthoDB" id="8769057at2"/>
<dbReference type="KEGG" id="hyh:D3Y59_11345"/>
<feature type="domain" description="MacB-like periplasmic core" evidence="10">
    <location>
        <begin position="77"/>
        <end position="291"/>
    </location>
</feature>
<keyword evidence="12" id="KW-1185">Reference proteome</keyword>
<dbReference type="Proteomes" id="UP000262802">
    <property type="component" value="Chromosome"/>
</dbReference>
<keyword evidence="2" id="KW-1003">Cell membrane</keyword>
<evidence type="ECO:0000256" key="8">
    <source>
        <dbReference type="SAM" id="Phobius"/>
    </source>
</evidence>
<keyword evidence="4 8" id="KW-1133">Transmembrane helix</keyword>
<dbReference type="PANTHER" id="PTHR30572:SF4">
    <property type="entry name" value="ABC TRANSPORTER PERMEASE YTRF"/>
    <property type="match status" value="1"/>
</dbReference>
<evidence type="ECO:0000256" key="4">
    <source>
        <dbReference type="ARBA" id="ARBA00022989"/>
    </source>
</evidence>
<evidence type="ECO:0000256" key="5">
    <source>
        <dbReference type="ARBA" id="ARBA00023136"/>
    </source>
</evidence>
<evidence type="ECO:0000256" key="7">
    <source>
        <dbReference type="SAM" id="MobiDB-lite"/>
    </source>
</evidence>
<proteinExistence type="inferred from homology"/>
<dbReference type="Pfam" id="PF12704">
    <property type="entry name" value="MacB_PCD"/>
    <property type="match status" value="1"/>
</dbReference>
<dbReference type="Pfam" id="PF02687">
    <property type="entry name" value="FtsX"/>
    <property type="match status" value="1"/>
</dbReference>
<dbReference type="EMBL" id="CP032317">
    <property type="protein sequence ID" value="AYA37591.1"/>
    <property type="molecule type" value="Genomic_DNA"/>
</dbReference>
<evidence type="ECO:0000313" key="12">
    <source>
        <dbReference type="Proteomes" id="UP000262802"/>
    </source>
</evidence>
<dbReference type="InterPro" id="IPR003838">
    <property type="entry name" value="ABC3_permease_C"/>
</dbReference>
<feature type="transmembrane region" description="Helical" evidence="8">
    <location>
        <begin position="408"/>
        <end position="429"/>
    </location>
</feature>
<dbReference type="InterPro" id="IPR025857">
    <property type="entry name" value="MacB_PCD"/>
</dbReference>
<keyword evidence="5 8" id="KW-0472">Membrane</keyword>
<dbReference type="AlphaFoldDB" id="A0A3B7R8Z3"/>
<feature type="transmembrane region" description="Helical" evidence="8">
    <location>
        <begin position="324"/>
        <end position="350"/>
    </location>
</feature>
<evidence type="ECO:0000256" key="3">
    <source>
        <dbReference type="ARBA" id="ARBA00022692"/>
    </source>
</evidence>
<evidence type="ECO:0000256" key="6">
    <source>
        <dbReference type="ARBA" id="ARBA00038076"/>
    </source>
</evidence>
<comment type="subcellular location">
    <subcellularLocation>
        <location evidence="1">Cell membrane</location>
        <topology evidence="1">Multi-pass membrane protein</topology>
    </subcellularLocation>
</comment>
<feature type="region of interest" description="Disordered" evidence="7">
    <location>
        <begin position="1"/>
        <end position="24"/>
    </location>
</feature>
<feature type="transmembrane region" description="Helical" evidence="8">
    <location>
        <begin position="378"/>
        <end position="402"/>
    </location>
</feature>
<keyword evidence="3 8" id="KW-0812">Transmembrane</keyword>
<feature type="transmembrane region" description="Helical" evidence="8">
    <location>
        <begin position="64"/>
        <end position="87"/>
    </location>
</feature>
<dbReference type="GO" id="GO:0022857">
    <property type="term" value="F:transmembrane transporter activity"/>
    <property type="evidence" value="ECO:0007669"/>
    <property type="project" value="TreeGrafter"/>
</dbReference>
<evidence type="ECO:0000259" key="10">
    <source>
        <dbReference type="Pfam" id="PF12704"/>
    </source>
</evidence>
<evidence type="ECO:0000256" key="2">
    <source>
        <dbReference type="ARBA" id="ARBA00022475"/>
    </source>
</evidence>
<dbReference type="PANTHER" id="PTHR30572">
    <property type="entry name" value="MEMBRANE COMPONENT OF TRANSPORTER-RELATED"/>
    <property type="match status" value="1"/>
</dbReference>
<reference evidence="11 12" key="1">
    <citation type="submission" date="2018-09" db="EMBL/GenBank/DDBJ databases">
        <title>Hymenobacter medium sp. nov., isolated from R2A medium.</title>
        <authorList>
            <person name="Yingchao G."/>
        </authorList>
    </citation>
    <scope>NUCLEOTIDE SEQUENCE [LARGE SCALE GENOMIC DNA]</scope>
    <source>
        <strain evidence="12">sh-6</strain>
    </source>
</reference>
<evidence type="ECO:0000313" key="11">
    <source>
        <dbReference type="EMBL" id="AYA37591.1"/>
    </source>
</evidence>
<organism evidence="11 12">
    <name type="scientific">Hymenobacter oligotrophus</name>
    <dbReference type="NCBI Taxonomy" id="2319843"/>
    <lineage>
        <taxon>Bacteria</taxon>
        <taxon>Pseudomonadati</taxon>
        <taxon>Bacteroidota</taxon>
        <taxon>Cytophagia</taxon>
        <taxon>Cytophagales</taxon>
        <taxon>Hymenobacteraceae</taxon>
        <taxon>Hymenobacter</taxon>
    </lineage>
</organism>
<evidence type="ECO:0000259" key="9">
    <source>
        <dbReference type="Pfam" id="PF02687"/>
    </source>
</evidence>
<dbReference type="GO" id="GO:0005886">
    <property type="term" value="C:plasma membrane"/>
    <property type="evidence" value="ECO:0007669"/>
    <property type="project" value="UniProtKB-SubCell"/>
</dbReference>
<name>A0A3B7R8Z3_9BACT</name>
<sequence length="447" mass="49544">MPCAAVAAAPNKQAEKDRGQRRRPNPAVLRCHQLTTDYLPLTTLLPAMFRHLLRLIWNRKRTNVLLLSEIFLSFIVLFAVGVVLVTVGHNYLLPPGFRHEQVWRLNIAAGQGEKMPRPVLDDVLRQVRALPGVQELTLTSPNTPFRFITMNGDFVAENKVKMESVDRYDADDHYAATMGLQLLEGRWFRSTDDAATHRPAVITRNMSEKLFGTTKAALGQVVRPDARYGDPAKEHYQVVGVVEDVRVHSEFSDVSPSMWMRLVPHDTTQWEGAAVLVRVAPGQGAELQQKIVKTVAGVTRKWSTEVYTLEADRVDKLKVTVAPIVALSVVGLFLIINVALGLFGVLWYNISQRRAEVGLRRALGATGSDISSQFLTEMLVLTSLGVALGLVLAVQFPLLVAFEVPVRVYLLAMLMATGIIYLLTAICAWQPSRLAAAIQPAVALREE</sequence>
<protein>
    <submittedName>
        <fullName evidence="11">FtsX-like permease family protein</fullName>
    </submittedName>
</protein>
<comment type="similarity">
    <text evidence="6">Belongs to the ABC-4 integral membrane protein family.</text>
</comment>
<dbReference type="InterPro" id="IPR050250">
    <property type="entry name" value="Macrolide_Exporter_MacB"/>
</dbReference>
<gene>
    <name evidence="11" type="ORF">D3Y59_11345</name>
</gene>
<accession>A0A3B7R8Z3</accession>
<evidence type="ECO:0000256" key="1">
    <source>
        <dbReference type="ARBA" id="ARBA00004651"/>
    </source>
</evidence>
<feature type="domain" description="ABC3 transporter permease C-terminal" evidence="9">
    <location>
        <begin position="329"/>
        <end position="440"/>
    </location>
</feature>